<comment type="caution">
    <text evidence="2">The sequence shown here is derived from an EMBL/GenBank/DDBJ whole genome shotgun (WGS) entry which is preliminary data.</text>
</comment>
<dbReference type="Proteomes" id="UP001320691">
    <property type="component" value="Unassembled WGS sequence"/>
</dbReference>
<keyword evidence="1" id="KW-0732">Signal</keyword>
<dbReference type="AlphaFoldDB" id="A0AAW5PGN3"/>
<sequence length="156" mass="16095">MKLTGKWIATSALIIGLAGLAGCSPSATEPKAASNDAPADQSLELIEIIARPAGESATGVARPAHPADAVELAIRTKGTTKGADLAVKMIALADGSTVDTDKLRLNAGNAAAPRFQFEPRGTWPTGRYLFEVMLDGKLAGSQELEIFPADDVAPSP</sequence>
<gene>
    <name evidence="2" type="ORF">M2412_001148</name>
</gene>
<evidence type="ECO:0000256" key="1">
    <source>
        <dbReference type="SAM" id="SignalP"/>
    </source>
</evidence>
<proteinExistence type="predicted"/>
<evidence type="ECO:0000313" key="3">
    <source>
        <dbReference type="Proteomes" id="UP001320691"/>
    </source>
</evidence>
<dbReference type="RefSeq" id="WP_259259951.1">
    <property type="nucleotide sequence ID" value="NZ_JANUEK010000002.1"/>
</dbReference>
<feature type="signal peptide" evidence="1">
    <location>
        <begin position="1"/>
        <end position="27"/>
    </location>
</feature>
<protein>
    <submittedName>
        <fullName evidence="2">Uncharacterized protein</fullName>
    </submittedName>
</protein>
<reference evidence="2" key="1">
    <citation type="submission" date="2022-08" db="EMBL/GenBank/DDBJ databases">
        <title>Genomic analyses of the natural microbiome of Caenorhabditis elegans.</title>
        <authorList>
            <person name="Samuel B."/>
        </authorList>
    </citation>
    <scope>NUCLEOTIDE SEQUENCE</scope>
    <source>
        <strain evidence="2">BIGb0277</strain>
    </source>
</reference>
<dbReference type="EMBL" id="JANUEK010000002">
    <property type="protein sequence ID" value="MCS4279181.1"/>
    <property type="molecule type" value="Genomic_DNA"/>
</dbReference>
<evidence type="ECO:0000313" key="2">
    <source>
        <dbReference type="EMBL" id="MCS4279181.1"/>
    </source>
</evidence>
<name>A0AAW5PGN3_9GAMM</name>
<organism evidence="2 3">
    <name type="scientific">Stenotrophomonas rhizophila</name>
    <dbReference type="NCBI Taxonomy" id="216778"/>
    <lineage>
        <taxon>Bacteria</taxon>
        <taxon>Pseudomonadati</taxon>
        <taxon>Pseudomonadota</taxon>
        <taxon>Gammaproteobacteria</taxon>
        <taxon>Lysobacterales</taxon>
        <taxon>Lysobacteraceae</taxon>
        <taxon>Stenotrophomonas</taxon>
    </lineage>
</organism>
<dbReference type="PROSITE" id="PS51257">
    <property type="entry name" value="PROKAR_LIPOPROTEIN"/>
    <property type="match status" value="1"/>
</dbReference>
<accession>A0AAW5PGN3</accession>
<feature type="chain" id="PRO_5043890786" evidence="1">
    <location>
        <begin position="28"/>
        <end position="156"/>
    </location>
</feature>